<dbReference type="EMBL" id="CAJMWZ010005491">
    <property type="protein sequence ID" value="CAE6507013.1"/>
    <property type="molecule type" value="Genomic_DNA"/>
</dbReference>
<protein>
    <submittedName>
        <fullName evidence="8">Uncharacterized protein</fullName>
    </submittedName>
</protein>
<gene>
    <name evidence="8" type="ORF">RDB_LOCUS102631</name>
</gene>
<dbReference type="PANTHER" id="PTHR24304:SF2">
    <property type="entry name" value="24-HYDROXYCHOLESTEROL 7-ALPHA-HYDROXYLASE"/>
    <property type="match status" value="1"/>
</dbReference>
<keyword evidence="7" id="KW-1133">Transmembrane helix</keyword>
<dbReference type="InterPro" id="IPR002403">
    <property type="entry name" value="Cyt_P450_E_grp-IV"/>
</dbReference>
<evidence type="ECO:0000256" key="1">
    <source>
        <dbReference type="ARBA" id="ARBA00001971"/>
    </source>
</evidence>
<comment type="caution">
    <text evidence="8">The sequence shown here is derived from an EMBL/GenBank/DDBJ whole genome shotgun (WGS) entry which is preliminary data.</text>
</comment>
<dbReference type="InterPro" id="IPR036396">
    <property type="entry name" value="Cyt_P450_sf"/>
</dbReference>
<accession>A0A8H3D0I4</accession>
<feature type="transmembrane region" description="Helical" evidence="7">
    <location>
        <begin position="23"/>
        <end position="41"/>
    </location>
</feature>
<dbReference type="PANTHER" id="PTHR24304">
    <property type="entry name" value="CYTOCHROME P450 FAMILY 7"/>
    <property type="match status" value="1"/>
</dbReference>
<evidence type="ECO:0000256" key="5">
    <source>
        <dbReference type="ARBA" id="ARBA00023004"/>
    </source>
</evidence>
<keyword evidence="7" id="KW-0472">Membrane</keyword>
<comment type="cofactor">
    <cofactor evidence="1 6">
        <name>heme</name>
        <dbReference type="ChEBI" id="CHEBI:30413"/>
    </cofactor>
</comment>
<dbReference type="SUPFAM" id="SSF48264">
    <property type="entry name" value="Cytochrome P450"/>
    <property type="match status" value="1"/>
</dbReference>
<evidence type="ECO:0000256" key="3">
    <source>
        <dbReference type="ARBA" id="ARBA00022617"/>
    </source>
</evidence>
<evidence type="ECO:0000313" key="8">
    <source>
        <dbReference type="EMBL" id="CAE6507013.1"/>
    </source>
</evidence>
<dbReference type="Pfam" id="PF00067">
    <property type="entry name" value="p450"/>
    <property type="match status" value="1"/>
</dbReference>
<evidence type="ECO:0000256" key="6">
    <source>
        <dbReference type="PIRSR" id="PIRSR602403-1"/>
    </source>
</evidence>
<evidence type="ECO:0000256" key="4">
    <source>
        <dbReference type="ARBA" id="ARBA00022723"/>
    </source>
</evidence>
<keyword evidence="3 6" id="KW-0349">Heme</keyword>
<dbReference type="PRINTS" id="PR00465">
    <property type="entry name" value="EP450IV"/>
</dbReference>
<dbReference type="InterPro" id="IPR001128">
    <property type="entry name" value="Cyt_P450"/>
</dbReference>
<dbReference type="GO" id="GO:0020037">
    <property type="term" value="F:heme binding"/>
    <property type="evidence" value="ECO:0007669"/>
    <property type="project" value="InterPro"/>
</dbReference>
<comment type="similarity">
    <text evidence="2">Belongs to the cytochrome P450 family.</text>
</comment>
<dbReference type="GO" id="GO:0005506">
    <property type="term" value="F:iron ion binding"/>
    <property type="evidence" value="ECO:0007669"/>
    <property type="project" value="InterPro"/>
</dbReference>
<dbReference type="Proteomes" id="UP000663850">
    <property type="component" value="Unassembled WGS sequence"/>
</dbReference>
<proteinExistence type="inferred from homology"/>
<organism evidence="8 9">
    <name type="scientific">Rhizoctonia solani</name>
    <dbReference type="NCBI Taxonomy" id="456999"/>
    <lineage>
        <taxon>Eukaryota</taxon>
        <taxon>Fungi</taxon>
        <taxon>Dikarya</taxon>
        <taxon>Basidiomycota</taxon>
        <taxon>Agaricomycotina</taxon>
        <taxon>Agaricomycetes</taxon>
        <taxon>Cantharellales</taxon>
        <taxon>Ceratobasidiaceae</taxon>
        <taxon>Rhizoctonia</taxon>
    </lineage>
</organism>
<name>A0A8H3D0I4_9AGAM</name>
<dbReference type="Gene3D" id="1.10.630.10">
    <property type="entry name" value="Cytochrome P450"/>
    <property type="match status" value="1"/>
</dbReference>
<evidence type="ECO:0000313" key="9">
    <source>
        <dbReference type="Proteomes" id="UP000663850"/>
    </source>
</evidence>
<evidence type="ECO:0000256" key="7">
    <source>
        <dbReference type="SAM" id="Phobius"/>
    </source>
</evidence>
<dbReference type="AlphaFoldDB" id="A0A8H3D0I4"/>
<dbReference type="GO" id="GO:0004497">
    <property type="term" value="F:monooxygenase activity"/>
    <property type="evidence" value="ECO:0007669"/>
    <property type="project" value="InterPro"/>
</dbReference>
<dbReference type="InterPro" id="IPR050529">
    <property type="entry name" value="CYP450_sterol_14alpha_dmase"/>
</dbReference>
<dbReference type="GO" id="GO:0016705">
    <property type="term" value="F:oxidoreductase activity, acting on paired donors, with incorporation or reduction of molecular oxygen"/>
    <property type="evidence" value="ECO:0007669"/>
    <property type="project" value="InterPro"/>
</dbReference>
<feature type="transmembrane region" description="Helical" evidence="7">
    <location>
        <begin position="286"/>
        <end position="312"/>
    </location>
</feature>
<reference evidence="8" key="1">
    <citation type="submission" date="2021-01" db="EMBL/GenBank/DDBJ databases">
        <authorList>
            <person name="Kaushik A."/>
        </authorList>
    </citation>
    <scope>NUCLEOTIDE SEQUENCE</scope>
    <source>
        <strain evidence="8">Type strain: AG8-Rh-89/</strain>
    </source>
</reference>
<feature type="binding site" description="axial binding residue" evidence="6">
    <location>
        <position position="447"/>
    </location>
    <ligand>
        <name>heme</name>
        <dbReference type="ChEBI" id="CHEBI:30413"/>
    </ligand>
    <ligandPart>
        <name>Fe</name>
        <dbReference type="ChEBI" id="CHEBI:18248"/>
    </ligandPart>
</feature>
<evidence type="ECO:0000256" key="2">
    <source>
        <dbReference type="ARBA" id="ARBA00010617"/>
    </source>
</evidence>
<keyword evidence="4 6" id="KW-0479">Metal-binding</keyword>
<keyword evidence="7" id="KW-0812">Transmembrane</keyword>
<keyword evidence="5 6" id="KW-0408">Iron</keyword>
<sequence>MNSSASFFPFDLKLDTQRLSTNSQLVAGTVAATAGLVWYLLKSDGKGVKQISGWPLIGQWAFFTKRYDFLKEGFESLPDETSFGFNILKHQVVALRGEEARKVFFDRKDLSFTEGYRLLFGGGPSMKDIAPDEVEKNDQEQLSFFLRRLSPLLRMDRLADLTPLFMSDIERNMEKWGETGKFDPFDVIYSIVFQLTIRAAGAREIADSVEKCKEVERLYWRVEKGSTPTSVLLPWLPSDSRKQKVAATAEIYTLFDGIIEARRSEGRREEDALQVLMDLGDSTPEIIAFIMGTLFAGIVNSGLMSAWIFIFLDQELEWKDKVIQELQTLLDRYAPVSESYGSIGERLSKIPPQGWENEMPVLEACLRETIRLILSGALLRRAVNGNLEVGGKKTPNGSFLVYQAGETHSNPDIYPNPSKFDPSRYGIGQDKSQLHAFLGWGAGRHPCLGKRFAQYEIKVICALFLTVYDYKIVDTAGKKPDPSVTVPDRNNVYQVLELARDLGVFIHGICYGNELSYDHTVTIKARLLGSTVDAGQHWSAIGR</sequence>